<protein>
    <recommendedName>
        <fullName evidence="2">SGNH domain-containing protein</fullName>
    </recommendedName>
</protein>
<feature type="domain" description="SGNH" evidence="2">
    <location>
        <begin position="72"/>
        <end position="298"/>
    </location>
</feature>
<evidence type="ECO:0000259" key="2">
    <source>
        <dbReference type="Pfam" id="PF19040"/>
    </source>
</evidence>
<keyword evidence="4" id="KW-1185">Reference proteome</keyword>
<dbReference type="AlphaFoldDB" id="A0A660LC74"/>
<name>A0A660LC74_9ACTN</name>
<evidence type="ECO:0000256" key="1">
    <source>
        <dbReference type="SAM" id="SignalP"/>
    </source>
</evidence>
<feature type="chain" id="PRO_5024791805" description="SGNH domain-containing protein" evidence="1">
    <location>
        <begin position="23"/>
        <end position="306"/>
    </location>
</feature>
<dbReference type="InterPro" id="IPR043968">
    <property type="entry name" value="SGNH"/>
</dbReference>
<keyword evidence="1" id="KW-0732">Signal</keyword>
<evidence type="ECO:0000313" key="4">
    <source>
        <dbReference type="Proteomes" id="UP000278962"/>
    </source>
</evidence>
<gene>
    <name evidence="3" type="ORF">C8N24_1825</name>
</gene>
<dbReference type="Proteomes" id="UP000278962">
    <property type="component" value="Unassembled WGS sequence"/>
</dbReference>
<evidence type="ECO:0000313" key="3">
    <source>
        <dbReference type="EMBL" id="RKQ91986.1"/>
    </source>
</evidence>
<sequence>MIKPLLLLAVLAAFAVPSTANAAPKCFGAAARDPEQACTNPKLKLTVVPSVRAAPLVRGTPCARLPVQGLVAPCGFGVADASAQSFFALLGDSHAAHWRPALQGIARAEHWRGFQLSLNSCALTTVAYALPEPNRSNCATWKAQVVQWLARHPEVTTVFLAQKTPDRDDFAPDPEPAFSAQVAGFREAWTWLPPSVQQVYVIRDTPSMRTTTMSCVSRALARRRAPGRTCAVPRSGALPPDPAAAAVAQQDPTRFKLVDLTPFFCDAKSCYPVVGGVLVHKDVNHVTRRFAETLSPYLRRALGGFA</sequence>
<dbReference type="RefSeq" id="WP_147447708.1">
    <property type="nucleotide sequence ID" value="NZ_RBIL01000001.1"/>
</dbReference>
<organism evidence="3 4">
    <name type="scientific">Solirubrobacter pauli</name>
    <dbReference type="NCBI Taxonomy" id="166793"/>
    <lineage>
        <taxon>Bacteria</taxon>
        <taxon>Bacillati</taxon>
        <taxon>Actinomycetota</taxon>
        <taxon>Thermoleophilia</taxon>
        <taxon>Solirubrobacterales</taxon>
        <taxon>Solirubrobacteraceae</taxon>
        <taxon>Solirubrobacter</taxon>
    </lineage>
</organism>
<accession>A0A660LC74</accession>
<proteinExistence type="predicted"/>
<comment type="caution">
    <text evidence="3">The sequence shown here is derived from an EMBL/GenBank/DDBJ whole genome shotgun (WGS) entry which is preliminary data.</text>
</comment>
<dbReference type="OrthoDB" id="3404679at2"/>
<feature type="signal peptide" evidence="1">
    <location>
        <begin position="1"/>
        <end position="22"/>
    </location>
</feature>
<reference evidence="3 4" key="1">
    <citation type="submission" date="2018-10" db="EMBL/GenBank/DDBJ databases">
        <title>Genomic Encyclopedia of Archaeal and Bacterial Type Strains, Phase II (KMG-II): from individual species to whole genera.</title>
        <authorList>
            <person name="Goeker M."/>
        </authorList>
    </citation>
    <scope>NUCLEOTIDE SEQUENCE [LARGE SCALE GENOMIC DNA]</scope>
    <source>
        <strain evidence="3 4">DSM 14954</strain>
    </source>
</reference>
<dbReference type="EMBL" id="RBIL01000001">
    <property type="protein sequence ID" value="RKQ91986.1"/>
    <property type="molecule type" value="Genomic_DNA"/>
</dbReference>
<dbReference type="Pfam" id="PF19040">
    <property type="entry name" value="SGNH"/>
    <property type="match status" value="1"/>
</dbReference>